<evidence type="ECO:0000256" key="3">
    <source>
        <dbReference type="ARBA" id="ARBA00006728"/>
    </source>
</evidence>
<keyword evidence="9 10" id="KW-0927">Auxin signaling pathway</keyword>
<dbReference type="InterPro" id="IPR053793">
    <property type="entry name" value="PB1-like"/>
</dbReference>
<dbReference type="GO" id="GO:0009734">
    <property type="term" value="P:auxin-activated signaling pathway"/>
    <property type="evidence" value="ECO:0007669"/>
    <property type="project" value="UniProtKB-UniRule"/>
</dbReference>
<evidence type="ECO:0000256" key="8">
    <source>
        <dbReference type="ARBA" id="ARBA00023242"/>
    </source>
</evidence>
<proteinExistence type="inferred from homology"/>
<feature type="domain" description="PB1" evidence="12">
    <location>
        <begin position="217"/>
        <end position="321"/>
    </location>
</feature>
<accession>A0AAV5E5H6</accession>
<protein>
    <recommendedName>
        <fullName evidence="10">Auxin-responsive protein</fullName>
    </recommendedName>
</protein>
<gene>
    <name evidence="13" type="primary">gb04816</name>
    <name evidence="13" type="ORF">PR202_gb04816</name>
</gene>
<feature type="region of interest" description="Disordered" evidence="11">
    <location>
        <begin position="140"/>
        <end position="212"/>
    </location>
</feature>
<dbReference type="GO" id="GO:0005634">
    <property type="term" value="C:nucleus"/>
    <property type="evidence" value="ECO:0007669"/>
    <property type="project" value="UniProtKB-SubCell"/>
</dbReference>
<reference evidence="13" key="2">
    <citation type="submission" date="2021-12" db="EMBL/GenBank/DDBJ databases">
        <title>Resequencing data analysis of finger millet.</title>
        <authorList>
            <person name="Hatakeyama M."/>
            <person name="Aluri S."/>
            <person name="Balachadran M.T."/>
            <person name="Sivarajan S.R."/>
            <person name="Poveda L."/>
            <person name="Shimizu-Inatsugi R."/>
            <person name="Schlapbach R."/>
            <person name="Sreeman S.M."/>
            <person name="Shimizu K.K."/>
        </authorList>
    </citation>
    <scope>NUCLEOTIDE SEQUENCE</scope>
</reference>
<feature type="region of interest" description="Disordered" evidence="11">
    <location>
        <begin position="65"/>
        <end position="98"/>
    </location>
</feature>
<dbReference type="AlphaFoldDB" id="A0AAV5E5H6"/>
<reference evidence="13" key="1">
    <citation type="journal article" date="2018" name="DNA Res.">
        <title>Multiple hybrid de novo genome assembly of finger millet, an orphan allotetraploid crop.</title>
        <authorList>
            <person name="Hatakeyama M."/>
            <person name="Aluri S."/>
            <person name="Balachadran M.T."/>
            <person name="Sivarajan S.R."/>
            <person name="Patrignani A."/>
            <person name="Gruter S."/>
            <person name="Poveda L."/>
            <person name="Shimizu-Inatsugi R."/>
            <person name="Baeten J."/>
            <person name="Francoijs K.J."/>
            <person name="Nataraja K.N."/>
            <person name="Reddy Y.A.N."/>
            <person name="Phadnis S."/>
            <person name="Ravikumar R.L."/>
            <person name="Schlapbach R."/>
            <person name="Sreeman S.M."/>
            <person name="Shimizu K.K."/>
        </authorList>
    </citation>
    <scope>NUCLEOTIDE SEQUENCE</scope>
</reference>
<dbReference type="SUPFAM" id="SSF54277">
    <property type="entry name" value="CAD &amp; PB1 domains"/>
    <property type="match status" value="1"/>
</dbReference>
<dbReference type="EMBL" id="BQKI01000073">
    <property type="protein sequence ID" value="GJN17723.1"/>
    <property type="molecule type" value="Genomic_DNA"/>
</dbReference>
<evidence type="ECO:0000256" key="7">
    <source>
        <dbReference type="ARBA" id="ARBA00023163"/>
    </source>
</evidence>
<evidence type="ECO:0000256" key="4">
    <source>
        <dbReference type="ARBA" id="ARBA00011726"/>
    </source>
</evidence>
<keyword evidence="7 10" id="KW-0804">Transcription</keyword>
<dbReference type="Pfam" id="PF02309">
    <property type="entry name" value="AUX_IAA"/>
    <property type="match status" value="1"/>
</dbReference>
<evidence type="ECO:0000256" key="9">
    <source>
        <dbReference type="ARBA" id="ARBA00023294"/>
    </source>
</evidence>
<name>A0AAV5E5H6_ELECO</name>
<feature type="region of interest" description="Disordered" evidence="11">
    <location>
        <begin position="20"/>
        <end position="45"/>
    </location>
</feature>
<comment type="subunit">
    <text evidence="4 10">Homodimers and heterodimers.</text>
</comment>
<evidence type="ECO:0000259" key="12">
    <source>
        <dbReference type="PROSITE" id="PS51745"/>
    </source>
</evidence>
<dbReference type="PROSITE" id="PS51745">
    <property type="entry name" value="PB1"/>
    <property type="match status" value="1"/>
</dbReference>
<dbReference type="Gene3D" id="3.10.20.90">
    <property type="entry name" value="Phosphatidylinositol 3-kinase Catalytic Subunit, Chain A, domain 1"/>
    <property type="match status" value="1"/>
</dbReference>
<keyword evidence="14" id="KW-1185">Reference proteome</keyword>
<evidence type="ECO:0000313" key="13">
    <source>
        <dbReference type="EMBL" id="GJN17723.1"/>
    </source>
</evidence>
<evidence type="ECO:0000256" key="5">
    <source>
        <dbReference type="ARBA" id="ARBA00022491"/>
    </source>
</evidence>
<evidence type="ECO:0000256" key="11">
    <source>
        <dbReference type="SAM" id="MobiDB-lite"/>
    </source>
</evidence>
<dbReference type="PANTHER" id="PTHR31734:SF2">
    <property type="entry name" value="AUXIN-RESPONSIVE PROTEIN IAA26"/>
    <property type="match status" value="1"/>
</dbReference>
<sequence length="343" mass="37631">MEDYEKSKTLPQLLDLIPDGSEWKMRGAQGQGRSRNTGFGGEDDEELELKLGLPGLVEEEIKAESRDERLQQKRPALSLGYFPKPSKAATSTTTTGTKRGFLDTVETKTEGRNGQTQQPIAGCGNELALEEKIAAASERKKGCCPEPAPPSHAPTAPSVHNSSNRLQAQGRGNSAPVVGWPPIRSFRRNLANSSSSRQLPEPQNGETSTKEKLSCKKPLVKINMDGIPIGRKVDLEVYDSYKSLSMAVKELFHGFLEAQKDISSAENAQKGVDEKIFSQLLDGSGEYTLVYEDNEGDRMLVGDVPWNVFVVTAKRLRVLRSSELSHSLVSTEALQKLFSCYSC</sequence>
<evidence type="ECO:0000256" key="10">
    <source>
        <dbReference type="RuleBase" id="RU004549"/>
    </source>
</evidence>
<feature type="compositionally biased region" description="Low complexity" evidence="11">
    <location>
        <begin position="83"/>
        <end position="95"/>
    </location>
</feature>
<keyword evidence="5 10" id="KW-0678">Repressor</keyword>
<organism evidence="13 14">
    <name type="scientific">Eleusine coracana subsp. coracana</name>
    <dbReference type="NCBI Taxonomy" id="191504"/>
    <lineage>
        <taxon>Eukaryota</taxon>
        <taxon>Viridiplantae</taxon>
        <taxon>Streptophyta</taxon>
        <taxon>Embryophyta</taxon>
        <taxon>Tracheophyta</taxon>
        <taxon>Spermatophyta</taxon>
        <taxon>Magnoliopsida</taxon>
        <taxon>Liliopsida</taxon>
        <taxon>Poales</taxon>
        <taxon>Poaceae</taxon>
        <taxon>PACMAD clade</taxon>
        <taxon>Chloridoideae</taxon>
        <taxon>Cynodonteae</taxon>
        <taxon>Eleusininae</taxon>
        <taxon>Eleusine</taxon>
    </lineage>
</organism>
<feature type="compositionally biased region" description="Polar residues" evidence="11">
    <location>
        <begin position="158"/>
        <end position="172"/>
    </location>
</feature>
<dbReference type="PANTHER" id="PTHR31734">
    <property type="entry name" value="AUXIN-RESPONSIVE PROTEIN IAA17"/>
    <property type="match status" value="1"/>
</dbReference>
<comment type="function">
    <text evidence="1 10">Aux/IAA proteins are short-lived transcriptional factors that function as repressors of early auxin response genes at low auxin concentrations.</text>
</comment>
<evidence type="ECO:0000256" key="6">
    <source>
        <dbReference type="ARBA" id="ARBA00023015"/>
    </source>
</evidence>
<comment type="subcellular location">
    <subcellularLocation>
        <location evidence="2 10">Nucleus</location>
    </subcellularLocation>
</comment>
<dbReference type="Proteomes" id="UP001054889">
    <property type="component" value="Unassembled WGS sequence"/>
</dbReference>
<dbReference type="InterPro" id="IPR033389">
    <property type="entry name" value="AUX/IAA_dom"/>
</dbReference>
<keyword evidence="6 10" id="KW-0805">Transcription regulation</keyword>
<keyword evidence="8 10" id="KW-0539">Nucleus</keyword>
<evidence type="ECO:0000256" key="1">
    <source>
        <dbReference type="ARBA" id="ARBA00002159"/>
    </source>
</evidence>
<evidence type="ECO:0000256" key="2">
    <source>
        <dbReference type="ARBA" id="ARBA00004123"/>
    </source>
</evidence>
<comment type="caution">
    <text evidence="13">The sequence shown here is derived from an EMBL/GenBank/DDBJ whole genome shotgun (WGS) entry which is preliminary data.</text>
</comment>
<dbReference type="GO" id="GO:0006355">
    <property type="term" value="P:regulation of DNA-templated transcription"/>
    <property type="evidence" value="ECO:0007669"/>
    <property type="project" value="InterPro"/>
</dbReference>
<comment type="similarity">
    <text evidence="3 10">Belongs to the Aux/IAA family.</text>
</comment>
<evidence type="ECO:0000313" key="14">
    <source>
        <dbReference type="Proteomes" id="UP001054889"/>
    </source>
</evidence>
<dbReference type="FunFam" id="3.10.20.90:FF:000225">
    <property type="entry name" value="Auxin-responsive protein"/>
    <property type="match status" value="1"/>
</dbReference>
<dbReference type="InterPro" id="IPR003311">
    <property type="entry name" value="AUX_IAA"/>
</dbReference>